<dbReference type="Gene3D" id="1.10.8.730">
    <property type="match status" value="1"/>
</dbReference>
<dbReference type="AlphaFoldDB" id="A0A364LFQ1"/>
<dbReference type="InterPro" id="IPR014117">
    <property type="entry name" value="TraC-F-type"/>
</dbReference>
<comment type="caution">
    <text evidence="2">The sequence shown here is derived from an EMBL/GenBank/DDBJ whole genome shotgun (WGS) entry which is preliminary data.</text>
</comment>
<dbReference type="Pfam" id="PF11130">
    <property type="entry name" value="TraC_F_IV"/>
    <property type="match status" value="1"/>
</dbReference>
<dbReference type="Pfam" id="PF19044">
    <property type="entry name" value="P-loop_TraG"/>
    <property type="match status" value="1"/>
</dbReference>
<dbReference type="Gene3D" id="3.40.50.300">
    <property type="entry name" value="P-loop containing nucleotide triphosphate hydrolases"/>
    <property type="match status" value="1"/>
</dbReference>
<dbReference type="InterPro" id="IPR053155">
    <property type="entry name" value="F-pilin_assembly_TraC"/>
</dbReference>
<sequence>MGLNASVWRDKARKVLHRWSHQLGETLSSEPQSLADHQKGKGSLQVDLPSFRSLLPYETIDDDRLFINQNSIGFGLAVLPSSGADESLMLSLASLFKNKLPAGVDCTVMLYKHHYVSHRLSESFSPILERGGIYAELARMSVDFHLKAIKKGYKNGRNVPAQLVDYSAYLFISARRHAASRQSLIRLREDWESELKAAGFGFYQMEHLEFKSLMRTLVSPSLDEMGWPVVENGRGLIRDDIPNLTSVYEIHDKCIDISSRNADHEEQKVRIVNCQVSKWPDPKDSQSQFGLWQTPDLFANLLRPEHGIQCPFLISFTIRGVNRERTKKTAKRRAGDANKNNNAVQNFLAPGTAEQAAQWSLVHQEVSRDNMDLLPTFYNLMLFTDSEHEREHIAKVVSSYRQYGFTLTQSHGTQWLRFMGSLPFILTEGLFSRLELMGLTKQLSNYNIANLLPLVADFKGCKEGLLMPTYRHQLFFYDPFDDRNLSISNYNRLTVAAPGAGKSYLQQALLLDGLSRGHQIFVIDLGESYKHLCQMVGGTYVDATTISLNPFTLFDFEGTTEIEGTQVNNYIQMRDLLAIMASPEQGLDEVQKDWLLNALLTAWKKQKNQCCIDDVLDSLKDILHTPEGEGDRRLKDLLVLLGKYGKDGLYGTLCNGKTPSFNHSMFTVFELGGFESNPQLLIIVMFIMIVIIQGQFYHSDRRLKKQCNFDEIWRALMNSSNPLMANFIEQGWRTARKYLAGFSGVTQQLSDTQNTAQGRAIAACSDTKFIMKQGAFKEYIAEHPTLFTPLQQRVIESFGEAKLQGFSDFMLQCGSVYTFHRYFSDPYSRVLFSTSGDEFGDIEALVQSGVSLSEAVKQVALKYYGALLCE</sequence>
<dbReference type="PANTHER" id="PTHR38467:SF1">
    <property type="entry name" value="CONJUGATIVE TRANSFER: ASSEMBLY"/>
    <property type="match status" value="1"/>
</dbReference>
<gene>
    <name evidence="2" type="ORF">B1207_14465</name>
</gene>
<reference evidence="2 3" key="1">
    <citation type="submission" date="2017-02" db="EMBL/GenBank/DDBJ databases">
        <title>Legionella quilivanii strain from human: case report and whole genome sequencing analysis.</title>
        <authorList>
            <person name="Lalancette C."/>
            <person name="Leduc J.-M."/>
            <person name="Levesque S."/>
            <person name="Fournier E."/>
            <person name="Saoud J."/>
            <person name="Faucher S.P."/>
            <person name="Bernard K."/>
            <person name="Martineau C."/>
            <person name="Longtin J."/>
        </authorList>
    </citation>
    <scope>NUCLEOTIDE SEQUENCE [LARGE SCALE GENOMIC DNA]</scope>
    <source>
        <strain evidence="2 3">ID143958</strain>
    </source>
</reference>
<evidence type="ECO:0000313" key="3">
    <source>
        <dbReference type="Proteomes" id="UP000249458"/>
    </source>
</evidence>
<dbReference type="EMBL" id="MVJN01000013">
    <property type="protein sequence ID" value="RAP34893.1"/>
    <property type="molecule type" value="Genomic_DNA"/>
</dbReference>
<dbReference type="Proteomes" id="UP000249458">
    <property type="component" value="Unassembled WGS sequence"/>
</dbReference>
<dbReference type="InterPro" id="IPR027417">
    <property type="entry name" value="P-loop_NTPase"/>
</dbReference>
<protein>
    <submittedName>
        <fullName evidence="2">Type-IV secretion system protein TraC</fullName>
    </submittedName>
</protein>
<evidence type="ECO:0000259" key="1">
    <source>
        <dbReference type="Pfam" id="PF19044"/>
    </source>
</evidence>
<dbReference type="InterPro" id="IPR043964">
    <property type="entry name" value="P-loop_TraG"/>
</dbReference>
<feature type="domain" description="TraG P-loop" evidence="1">
    <location>
        <begin position="486"/>
        <end position="859"/>
    </location>
</feature>
<evidence type="ECO:0000313" key="2">
    <source>
        <dbReference type="EMBL" id="RAP34893.1"/>
    </source>
</evidence>
<dbReference type="SUPFAM" id="SSF52540">
    <property type="entry name" value="P-loop containing nucleoside triphosphate hydrolases"/>
    <property type="match status" value="1"/>
</dbReference>
<organism evidence="2 3">
    <name type="scientific">Legionella quinlivanii</name>
    <dbReference type="NCBI Taxonomy" id="45073"/>
    <lineage>
        <taxon>Bacteria</taxon>
        <taxon>Pseudomonadati</taxon>
        <taxon>Pseudomonadota</taxon>
        <taxon>Gammaproteobacteria</taxon>
        <taxon>Legionellales</taxon>
        <taxon>Legionellaceae</taxon>
        <taxon>Legionella</taxon>
    </lineage>
</organism>
<dbReference type="PANTHER" id="PTHR38467">
    <property type="match status" value="1"/>
</dbReference>
<name>A0A364LFQ1_9GAMM</name>
<dbReference type="InterPro" id="IPR025955">
    <property type="entry name" value="TraC/Conjuga_ATPase"/>
</dbReference>
<dbReference type="NCBIfam" id="TIGR02746">
    <property type="entry name" value="TraC-F-type"/>
    <property type="match status" value="1"/>
</dbReference>
<proteinExistence type="predicted"/>
<accession>A0A364LFQ1</accession>